<evidence type="ECO:0000256" key="4">
    <source>
        <dbReference type="ARBA" id="ARBA00023002"/>
    </source>
</evidence>
<keyword evidence="5" id="KW-0520">NAD</keyword>
<dbReference type="InterPro" id="IPR023027">
    <property type="entry name" value="Mannitol_DH_CS"/>
</dbReference>
<feature type="domain" description="Mannitol dehydrogenase N-terminal" evidence="7">
    <location>
        <begin position="7"/>
        <end position="245"/>
    </location>
</feature>
<dbReference type="InterPro" id="IPR013131">
    <property type="entry name" value="Mannitol_DH_N"/>
</dbReference>
<evidence type="ECO:0000256" key="2">
    <source>
        <dbReference type="ARBA" id="ARBA00012939"/>
    </source>
</evidence>
<dbReference type="PANTHER" id="PTHR43362:SF1">
    <property type="entry name" value="MANNITOL DEHYDROGENASE 2-RELATED"/>
    <property type="match status" value="1"/>
</dbReference>
<reference evidence="9" key="1">
    <citation type="journal article" date="2014" name="Int. J. Syst. Evol. Microbiol.">
        <title>Complete genome sequence of Corynebacterium casei LMG S-19264T (=DSM 44701T), isolated from a smear-ripened cheese.</title>
        <authorList>
            <consortium name="US DOE Joint Genome Institute (JGI-PGF)"/>
            <person name="Walter F."/>
            <person name="Albersmeier A."/>
            <person name="Kalinowski J."/>
            <person name="Ruckert C."/>
        </authorList>
    </citation>
    <scope>NUCLEOTIDE SEQUENCE</scope>
    <source>
        <strain evidence="9">CGMCC 4.7679</strain>
    </source>
</reference>
<dbReference type="SUPFAM" id="SSF51735">
    <property type="entry name" value="NAD(P)-binding Rossmann-fold domains"/>
    <property type="match status" value="1"/>
</dbReference>
<dbReference type="PROSITE" id="PS00974">
    <property type="entry name" value="MANNITOL_DHGENASE"/>
    <property type="match status" value="1"/>
</dbReference>
<dbReference type="InterPro" id="IPR000669">
    <property type="entry name" value="Mannitol_DH"/>
</dbReference>
<dbReference type="RefSeq" id="WP_145936775.1">
    <property type="nucleotide sequence ID" value="NZ_BNAV01000011.1"/>
</dbReference>
<dbReference type="AlphaFoldDB" id="A0A8H9MD62"/>
<evidence type="ECO:0000256" key="5">
    <source>
        <dbReference type="ARBA" id="ARBA00023027"/>
    </source>
</evidence>
<dbReference type="OrthoDB" id="271711at2"/>
<evidence type="ECO:0000256" key="6">
    <source>
        <dbReference type="ARBA" id="ARBA00048615"/>
    </source>
</evidence>
<protein>
    <recommendedName>
        <fullName evidence="3">Mannitol-1-phosphate 5-dehydrogenase</fullName>
        <ecNumber evidence="2">1.1.1.17</ecNumber>
    </recommendedName>
</protein>
<feature type="domain" description="Mannitol dehydrogenase C-terminal" evidence="8">
    <location>
        <begin position="254"/>
        <end position="394"/>
    </location>
</feature>
<dbReference type="Pfam" id="PF01232">
    <property type="entry name" value="Mannitol_dh"/>
    <property type="match status" value="1"/>
</dbReference>
<evidence type="ECO:0000256" key="1">
    <source>
        <dbReference type="ARBA" id="ARBA00006541"/>
    </source>
</evidence>
<evidence type="ECO:0000313" key="10">
    <source>
        <dbReference type="Proteomes" id="UP000658656"/>
    </source>
</evidence>
<dbReference type="InterPro" id="IPR036291">
    <property type="entry name" value="NAD(P)-bd_dom_sf"/>
</dbReference>
<dbReference type="PANTHER" id="PTHR43362">
    <property type="entry name" value="MANNITOL DEHYDROGENASE DSF1-RELATED"/>
    <property type="match status" value="1"/>
</dbReference>
<comment type="similarity">
    <text evidence="1">Belongs to the mannitol dehydrogenase family.</text>
</comment>
<dbReference type="GO" id="GO:0008926">
    <property type="term" value="F:mannitol-1-phosphate 5-dehydrogenase activity"/>
    <property type="evidence" value="ECO:0007669"/>
    <property type="project" value="UniProtKB-EC"/>
</dbReference>
<dbReference type="Proteomes" id="UP000658656">
    <property type="component" value="Unassembled WGS sequence"/>
</dbReference>
<dbReference type="Pfam" id="PF08125">
    <property type="entry name" value="Mannitol_dh_C"/>
    <property type="match status" value="1"/>
</dbReference>
<dbReference type="InterPro" id="IPR013328">
    <property type="entry name" value="6PGD_dom2"/>
</dbReference>
<comment type="caution">
    <text evidence="9">The sequence shown here is derived from an EMBL/GenBank/DDBJ whole genome shotgun (WGS) entry which is preliminary data.</text>
</comment>
<dbReference type="Gene3D" id="1.10.1040.10">
    <property type="entry name" value="N-(1-d-carboxylethyl)-l-norvaline Dehydrogenase, domain 2"/>
    <property type="match status" value="1"/>
</dbReference>
<comment type="catalytic activity">
    <reaction evidence="6">
        <text>D-mannitol 1-phosphate + NAD(+) = beta-D-fructose 6-phosphate + NADH + H(+)</text>
        <dbReference type="Rhea" id="RHEA:19661"/>
        <dbReference type="ChEBI" id="CHEBI:15378"/>
        <dbReference type="ChEBI" id="CHEBI:57540"/>
        <dbReference type="ChEBI" id="CHEBI:57634"/>
        <dbReference type="ChEBI" id="CHEBI:57945"/>
        <dbReference type="ChEBI" id="CHEBI:61381"/>
        <dbReference type="EC" id="1.1.1.17"/>
    </reaction>
</comment>
<accession>A0A8H9MD62</accession>
<dbReference type="Gene3D" id="3.40.50.720">
    <property type="entry name" value="NAD(P)-binding Rossmann-like Domain"/>
    <property type="match status" value="1"/>
</dbReference>
<keyword evidence="4" id="KW-0560">Oxidoreductase</keyword>
<dbReference type="GO" id="GO:0019594">
    <property type="term" value="P:mannitol metabolic process"/>
    <property type="evidence" value="ECO:0007669"/>
    <property type="project" value="InterPro"/>
</dbReference>
<dbReference type="EC" id="1.1.1.17" evidence="2"/>
<evidence type="ECO:0000313" key="9">
    <source>
        <dbReference type="EMBL" id="GHF76858.1"/>
    </source>
</evidence>
<proteinExistence type="inferred from homology"/>
<gene>
    <name evidence="9" type="ORF">GCM10017566_58890</name>
</gene>
<sequence length="436" mass="47788">MRPESTGIVHFGLGAFSRAHQVVYTEDAMLATGDRSWGVLGVSNRMRGVLEPQDYRYTVLERGEGAAAPRMVGALSGVVRGEDVPELLARPQIRVVTLTVTEKGYRHDPATGKLDLGDPEITGDLTGKQSKTVVGQLVHGLRRRVGGPPLTVVCCDNLPGNGEFLRGLVESFCHAAGLGALADWIGDNVTFPSTMVDRITPATTEDDLREAERELGYRDEALVVTEPFRQWVIEDSFAGDRPAWERAGAVFTADVEPWERLKLRVLNASHSLLAYFGLLLGHATIAEAVGDPVLRDACSGMITDDVLPVLDAPTDAVEYGRTTLARFANPALRHTTKQVASDGSQKLGPRLLGTATDLRTRGREPRWIPYVVAAWLRHVETTEDLRDPLAEELRTDPLRRVLPDDPDFRGQVLAAHRQLVHEDPRAVLKEVLDGRA</sequence>
<evidence type="ECO:0000259" key="8">
    <source>
        <dbReference type="Pfam" id="PF08125"/>
    </source>
</evidence>
<dbReference type="InterPro" id="IPR050988">
    <property type="entry name" value="Mannitol_DH/Oxidoreductase"/>
</dbReference>
<name>A0A8H9MD62_9PSEU</name>
<dbReference type="InterPro" id="IPR013118">
    <property type="entry name" value="Mannitol_DH_C"/>
</dbReference>
<dbReference type="PRINTS" id="PR00084">
    <property type="entry name" value="MTLDHDRGNASE"/>
</dbReference>
<dbReference type="SUPFAM" id="SSF48179">
    <property type="entry name" value="6-phosphogluconate dehydrogenase C-terminal domain-like"/>
    <property type="match status" value="1"/>
</dbReference>
<keyword evidence="10" id="KW-1185">Reference proteome</keyword>
<dbReference type="EMBL" id="BNAV01000011">
    <property type="protein sequence ID" value="GHF76858.1"/>
    <property type="molecule type" value="Genomic_DNA"/>
</dbReference>
<organism evidence="9 10">
    <name type="scientific">Amycolatopsis bartoniae</name>
    <dbReference type="NCBI Taxonomy" id="941986"/>
    <lineage>
        <taxon>Bacteria</taxon>
        <taxon>Bacillati</taxon>
        <taxon>Actinomycetota</taxon>
        <taxon>Actinomycetes</taxon>
        <taxon>Pseudonocardiales</taxon>
        <taxon>Pseudonocardiaceae</taxon>
        <taxon>Amycolatopsis</taxon>
    </lineage>
</organism>
<evidence type="ECO:0000259" key="7">
    <source>
        <dbReference type="Pfam" id="PF01232"/>
    </source>
</evidence>
<reference evidence="9" key="2">
    <citation type="submission" date="2020-09" db="EMBL/GenBank/DDBJ databases">
        <authorList>
            <person name="Sun Q."/>
            <person name="Zhou Y."/>
        </authorList>
    </citation>
    <scope>NUCLEOTIDE SEQUENCE</scope>
    <source>
        <strain evidence="9">CGMCC 4.7679</strain>
    </source>
</reference>
<dbReference type="InterPro" id="IPR008927">
    <property type="entry name" value="6-PGluconate_DH-like_C_sf"/>
</dbReference>
<evidence type="ECO:0000256" key="3">
    <source>
        <dbReference type="ARBA" id="ARBA00016219"/>
    </source>
</evidence>